<dbReference type="AlphaFoldDB" id="A0A1I4G2P8"/>
<dbReference type="Proteomes" id="UP000199006">
    <property type="component" value="Unassembled WGS sequence"/>
</dbReference>
<dbReference type="EMBL" id="FOTI01000004">
    <property type="protein sequence ID" value="SFL23291.1"/>
    <property type="molecule type" value="Genomic_DNA"/>
</dbReference>
<keyword evidence="3" id="KW-1185">Reference proteome</keyword>
<reference evidence="2 3" key="1">
    <citation type="submission" date="2016-10" db="EMBL/GenBank/DDBJ databases">
        <authorList>
            <person name="de Groot N.N."/>
        </authorList>
    </citation>
    <scope>NUCLEOTIDE SEQUENCE [LARGE SCALE GENOMIC DNA]</scope>
    <source>
        <strain evidence="2 3">ATCC 51327</strain>
    </source>
</reference>
<protein>
    <submittedName>
        <fullName evidence="2">Zinc dependent phospholipase C</fullName>
    </submittedName>
</protein>
<dbReference type="RefSeq" id="WP_089859380.1">
    <property type="nucleotide sequence ID" value="NZ_FOTI01000004.1"/>
</dbReference>
<evidence type="ECO:0000259" key="1">
    <source>
        <dbReference type="Pfam" id="PF00882"/>
    </source>
</evidence>
<accession>A0A1I4G2P8</accession>
<sequence>MPDFWAHIIAGEEVKNRLKEDFIQELINNNYQLFNFACQGADPFFYYKFWPWQHNKIGWQLAEDIHQLAGQKLFAALLTAYKKADIVGAHKLDSSQSKKLIYLLGFIVHYTIDRECHPYILANGGQGKQHKLIESMLDVYLMKEYWQQQAAELNPLPYYKLTGKDQQAAIYFYKIIIADALVKFSDQSRLEKLLAASYLALKKYHKFFTTTSTAQIYLLKTFNYMLPLNLAQYNYQLAEKQQQSLWSDSQFAELNQLYKNAILKAVHLVNVTLVYLQGSESLSNLLRQYGKQNFLGQFVE</sequence>
<dbReference type="InterPro" id="IPR029002">
    <property type="entry name" value="PLPC/GPLD1"/>
</dbReference>
<gene>
    <name evidence="2" type="ORF">SAMN02983006_00574</name>
</gene>
<dbReference type="Pfam" id="PF00882">
    <property type="entry name" value="Zn_dep_PLPC"/>
    <property type="match status" value="1"/>
</dbReference>
<evidence type="ECO:0000313" key="3">
    <source>
        <dbReference type="Proteomes" id="UP000199006"/>
    </source>
</evidence>
<dbReference type="OrthoDB" id="9810528at2"/>
<organism evidence="2 3">
    <name type="scientific">Halanaerobium salsuginis</name>
    <dbReference type="NCBI Taxonomy" id="29563"/>
    <lineage>
        <taxon>Bacteria</taxon>
        <taxon>Bacillati</taxon>
        <taxon>Bacillota</taxon>
        <taxon>Clostridia</taxon>
        <taxon>Halanaerobiales</taxon>
        <taxon>Halanaerobiaceae</taxon>
        <taxon>Halanaerobium</taxon>
    </lineage>
</organism>
<dbReference type="STRING" id="29563.SAMN02983006_00574"/>
<feature type="domain" description="Phospholipase C/D" evidence="1">
    <location>
        <begin position="7"/>
        <end position="149"/>
    </location>
</feature>
<name>A0A1I4G2P8_9FIRM</name>
<proteinExistence type="predicted"/>
<evidence type="ECO:0000313" key="2">
    <source>
        <dbReference type="EMBL" id="SFL23291.1"/>
    </source>
</evidence>